<name>A0AAI9ZY19_9PEZI</name>
<dbReference type="AlphaFoldDB" id="A0AAI9ZY19"/>
<sequence>MQRRVRYLLPGHPRDTRRRECRRLACASSYRLAGGGEGSWFDWRTPFLNPTVRPQSNAKPLVIYTGFFCFFESSTLFPYLLSNPGTEGKGLLSASGQDRARKSKPATLGRLRTRRAARQSQCTQAAVRKNQTSVWPVVPERTPRSSQGLPKNSGQSGDNLWRGIHPYTVPVE</sequence>
<reference evidence="2" key="1">
    <citation type="submission" date="2021-06" db="EMBL/GenBank/DDBJ databases">
        <title>Comparative genomics, transcriptomics and evolutionary studies reveal genomic signatures of adaptation to plant cell wall in hemibiotrophic fungi.</title>
        <authorList>
            <consortium name="DOE Joint Genome Institute"/>
            <person name="Baroncelli R."/>
            <person name="Diaz J.F."/>
            <person name="Benocci T."/>
            <person name="Peng M."/>
            <person name="Battaglia E."/>
            <person name="Haridas S."/>
            <person name="Andreopoulos W."/>
            <person name="Labutti K."/>
            <person name="Pangilinan J."/>
            <person name="Floch G.L."/>
            <person name="Makela M.R."/>
            <person name="Henrissat B."/>
            <person name="Grigoriev I.V."/>
            <person name="Crouch J.A."/>
            <person name="De Vries R.P."/>
            <person name="Sukno S.A."/>
            <person name="Thon M.R."/>
        </authorList>
    </citation>
    <scope>NUCLEOTIDE SEQUENCE</scope>
    <source>
        <strain evidence="2">CBS 102054</strain>
    </source>
</reference>
<feature type="region of interest" description="Disordered" evidence="1">
    <location>
        <begin position="139"/>
        <end position="172"/>
    </location>
</feature>
<gene>
    <name evidence="2" type="ORF">BDP81DRAFT_161938</name>
</gene>
<feature type="compositionally biased region" description="Polar residues" evidence="1">
    <location>
        <begin position="144"/>
        <end position="158"/>
    </location>
</feature>
<dbReference type="EMBL" id="JAHMHQ010000004">
    <property type="protein sequence ID" value="KAK1640340.1"/>
    <property type="molecule type" value="Genomic_DNA"/>
</dbReference>
<protein>
    <submittedName>
        <fullName evidence="2">Uncharacterized protein</fullName>
    </submittedName>
</protein>
<organism evidence="2 3">
    <name type="scientific">Colletotrichum phormii</name>
    <dbReference type="NCBI Taxonomy" id="359342"/>
    <lineage>
        <taxon>Eukaryota</taxon>
        <taxon>Fungi</taxon>
        <taxon>Dikarya</taxon>
        <taxon>Ascomycota</taxon>
        <taxon>Pezizomycotina</taxon>
        <taxon>Sordariomycetes</taxon>
        <taxon>Hypocreomycetidae</taxon>
        <taxon>Glomerellales</taxon>
        <taxon>Glomerellaceae</taxon>
        <taxon>Colletotrichum</taxon>
        <taxon>Colletotrichum acutatum species complex</taxon>
    </lineage>
</organism>
<proteinExistence type="predicted"/>
<evidence type="ECO:0000256" key="1">
    <source>
        <dbReference type="SAM" id="MobiDB-lite"/>
    </source>
</evidence>
<accession>A0AAI9ZY19</accession>
<dbReference type="Proteomes" id="UP001243989">
    <property type="component" value="Unassembled WGS sequence"/>
</dbReference>
<evidence type="ECO:0000313" key="3">
    <source>
        <dbReference type="Proteomes" id="UP001243989"/>
    </source>
</evidence>
<comment type="caution">
    <text evidence="2">The sequence shown here is derived from an EMBL/GenBank/DDBJ whole genome shotgun (WGS) entry which is preliminary data.</text>
</comment>
<dbReference type="GeneID" id="85466908"/>
<keyword evidence="3" id="KW-1185">Reference proteome</keyword>
<dbReference type="RefSeq" id="XP_060448947.1">
    <property type="nucleotide sequence ID" value="XM_060582046.1"/>
</dbReference>
<evidence type="ECO:0000313" key="2">
    <source>
        <dbReference type="EMBL" id="KAK1640340.1"/>
    </source>
</evidence>